<proteinExistence type="predicted"/>
<accession>A0A821Z6Q4</accession>
<organism evidence="2 3">
    <name type="scientific">Rotaria socialis</name>
    <dbReference type="NCBI Taxonomy" id="392032"/>
    <lineage>
        <taxon>Eukaryota</taxon>
        <taxon>Metazoa</taxon>
        <taxon>Spiralia</taxon>
        <taxon>Gnathifera</taxon>
        <taxon>Rotifera</taxon>
        <taxon>Eurotatoria</taxon>
        <taxon>Bdelloidea</taxon>
        <taxon>Philodinida</taxon>
        <taxon>Philodinidae</taxon>
        <taxon>Rotaria</taxon>
    </lineage>
</organism>
<feature type="non-terminal residue" evidence="2">
    <location>
        <position position="1"/>
    </location>
</feature>
<evidence type="ECO:0000313" key="3">
    <source>
        <dbReference type="Proteomes" id="UP000663873"/>
    </source>
</evidence>
<reference evidence="2" key="1">
    <citation type="submission" date="2021-02" db="EMBL/GenBank/DDBJ databases">
        <authorList>
            <person name="Nowell W R."/>
        </authorList>
    </citation>
    <scope>NUCLEOTIDE SEQUENCE</scope>
</reference>
<dbReference type="Proteomes" id="UP000663873">
    <property type="component" value="Unassembled WGS sequence"/>
</dbReference>
<gene>
    <name evidence="1" type="ORF">UJA718_LOCUS40638</name>
    <name evidence="2" type="ORF">UJA718_LOCUS48852</name>
</gene>
<evidence type="ECO:0000313" key="2">
    <source>
        <dbReference type="EMBL" id="CAF4972758.1"/>
    </source>
</evidence>
<dbReference type="EMBL" id="CAJOBP010099813">
    <property type="protein sequence ID" value="CAF4972758.1"/>
    <property type="molecule type" value="Genomic_DNA"/>
</dbReference>
<protein>
    <submittedName>
        <fullName evidence="2">Uncharacterized protein</fullName>
    </submittedName>
</protein>
<dbReference type="AlphaFoldDB" id="A0A821Z6Q4"/>
<name>A0A821Z6Q4_9BILA</name>
<evidence type="ECO:0000313" key="1">
    <source>
        <dbReference type="EMBL" id="CAF4786736.1"/>
    </source>
</evidence>
<dbReference type="EMBL" id="CAJOBP010045552">
    <property type="protein sequence ID" value="CAF4786736.1"/>
    <property type="molecule type" value="Genomic_DNA"/>
</dbReference>
<comment type="caution">
    <text evidence="2">The sequence shown here is derived from an EMBL/GenBank/DDBJ whole genome shotgun (WGS) entry which is preliminary data.</text>
</comment>
<sequence length="49" mass="5336">PLSNCELEELMPVLLTTTIDAGVPMATSYPRRIKVAKAGTKFSMSEQLP</sequence>
<keyword evidence="3" id="KW-1185">Reference proteome</keyword>